<accession>A0A410P4I7</accession>
<evidence type="ECO:0000256" key="3">
    <source>
        <dbReference type="ARBA" id="ARBA00022723"/>
    </source>
</evidence>
<dbReference type="PANTHER" id="PTHR11228">
    <property type="entry name" value="RADICAL SAM DOMAIN PROTEIN"/>
    <property type="match status" value="1"/>
</dbReference>
<dbReference type="GO" id="GO:0003824">
    <property type="term" value="F:catalytic activity"/>
    <property type="evidence" value="ECO:0007669"/>
    <property type="project" value="InterPro"/>
</dbReference>
<keyword evidence="2" id="KW-0949">S-adenosyl-L-methionine</keyword>
<organism evidence="7 8">
    <name type="scientific">Velamenicoccus archaeovorus</name>
    <dbReference type="NCBI Taxonomy" id="1930593"/>
    <lineage>
        <taxon>Bacteria</taxon>
        <taxon>Pseudomonadati</taxon>
        <taxon>Candidatus Omnitrophota</taxon>
        <taxon>Candidatus Velamenicoccus</taxon>
    </lineage>
</organism>
<evidence type="ECO:0000256" key="4">
    <source>
        <dbReference type="ARBA" id="ARBA00023004"/>
    </source>
</evidence>
<evidence type="ECO:0000313" key="8">
    <source>
        <dbReference type="Proteomes" id="UP000287243"/>
    </source>
</evidence>
<evidence type="ECO:0000256" key="2">
    <source>
        <dbReference type="ARBA" id="ARBA00022691"/>
    </source>
</evidence>
<comment type="cofactor">
    <cofactor evidence="1">
        <name>[4Fe-4S] cluster</name>
        <dbReference type="ChEBI" id="CHEBI:49883"/>
    </cofactor>
</comment>
<reference evidence="7 8" key="1">
    <citation type="submission" date="2017-01" db="EMBL/GenBank/DDBJ databases">
        <title>First insights into the biology of 'candidatus Vampirococcus archaeovorus'.</title>
        <authorList>
            <person name="Kizina J."/>
            <person name="Jordan S."/>
            <person name="Stueber K."/>
            <person name="Reinhardt R."/>
            <person name="Harder J."/>
        </authorList>
    </citation>
    <scope>NUCLEOTIDE SEQUENCE [LARGE SCALE GENOMIC DNA]</scope>
    <source>
        <strain evidence="7 8">LiM</strain>
    </source>
</reference>
<evidence type="ECO:0000256" key="5">
    <source>
        <dbReference type="ARBA" id="ARBA00023014"/>
    </source>
</evidence>
<dbReference type="Proteomes" id="UP000287243">
    <property type="component" value="Chromosome"/>
</dbReference>
<dbReference type="PANTHER" id="PTHR11228:SF34">
    <property type="entry name" value="TUNGSTEN-CONTAINING ALDEHYDE FERREDOXIN OXIDOREDUCTASE COFACTOR MODIFYING PROTEIN"/>
    <property type="match status" value="1"/>
</dbReference>
<keyword evidence="5" id="KW-0411">Iron-sulfur</keyword>
<evidence type="ECO:0000313" key="7">
    <source>
        <dbReference type="EMBL" id="QAT16991.1"/>
    </source>
</evidence>
<keyword evidence="8" id="KW-1185">Reference proteome</keyword>
<dbReference type="InterPro" id="IPR007197">
    <property type="entry name" value="rSAM"/>
</dbReference>
<dbReference type="GO" id="GO:0046872">
    <property type="term" value="F:metal ion binding"/>
    <property type="evidence" value="ECO:0007669"/>
    <property type="project" value="UniProtKB-KW"/>
</dbReference>
<dbReference type="PROSITE" id="PS51918">
    <property type="entry name" value="RADICAL_SAM"/>
    <property type="match status" value="1"/>
</dbReference>
<dbReference type="SUPFAM" id="SSF102114">
    <property type="entry name" value="Radical SAM enzymes"/>
    <property type="match status" value="1"/>
</dbReference>
<dbReference type="KEGG" id="vai:BU251_04210"/>
<evidence type="ECO:0000259" key="6">
    <source>
        <dbReference type="PROSITE" id="PS51918"/>
    </source>
</evidence>
<name>A0A410P4I7_VELA1</name>
<protein>
    <recommendedName>
        <fullName evidence="6">Radical SAM core domain-containing protein</fullName>
    </recommendedName>
</protein>
<feature type="domain" description="Radical SAM core" evidence="6">
    <location>
        <begin position="1"/>
        <end position="215"/>
    </location>
</feature>
<dbReference type="SFLD" id="SFLDS00029">
    <property type="entry name" value="Radical_SAM"/>
    <property type="match status" value="1"/>
</dbReference>
<keyword evidence="4" id="KW-0408">Iron</keyword>
<dbReference type="GO" id="GO:0051536">
    <property type="term" value="F:iron-sulfur cluster binding"/>
    <property type="evidence" value="ECO:0007669"/>
    <property type="project" value="UniProtKB-KW"/>
</dbReference>
<dbReference type="Pfam" id="PF04055">
    <property type="entry name" value="Radical_SAM"/>
    <property type="match status" value="1"/>
</dbReference>
<gene>
    <name evidence="7" type="ORF">BU251_04210</name>
</gene>
<dbReference type="AlphaFoldDB" id="A0A410P4I7"/>
<dbReference type="SFLD" id="SFLDG01067">
    <property type="entry name" value="SPASM/twitch_domain_containing"/>
    <property type="match status" value="1"/>
</dbReference>
<dbReference type="EMBL" id="CP019384">
    <property type="protein sequence ID" value="QAT16991.1"/>
    <property type="molecule type" value="Genomic_DNA"/>
</dbReference>
<dbReference type="InterPro" id="IPR050377">
    <property type="entry name" value="Radical_SAM_PqqE_MftC-like"/>
</dbReference>
<sequence length="296" mass="33404">MIRRVDLKVGYKCSNDCLFCVVADKRPFGEKTTGQIKRELVESFREGKTDVVLTGGEVSIRPDIEEIVAFAKATGFTEIQIQTNGRKFADENFCKQMIRAGMTTFAPALHGPTAAIHDGLTRSPGSWRQTVLGIHNMCRLGIKTLTNTVVTKQNYRFLPELAELLVKLGVIQFQFAFVHIQGNAMIYYKKIVPKAGAAAPFIKKGLEIGLRAGRRVMVEAVPFCLLAPYERCASEFFIPPAQCKEIHQTVDNFDIVRKFQAKTKFPTCAPCRWFNQCEGPWIEYPRLFGSREFRPV</sequence>
<evidence type="ECO:0000256" key="1">
    <source>
        <dbReference type="ARBA" id="ARBA00001966"/>
    </source>
</evidence>
<dbReference type="InterPro" id="IPR013785">
    <property type="entry name" value="Aldolase_TIM"/>
</dbReference>
<dbReference type="CDD" id="cd01335">
    <property type="entry name" value="Radical_SAM"/>
    <property type="match status" value="1"/>
</dbReference>
<proteinExistence type="predicted"/>
<dbReference type="RefSeq" id="WP_164908861.1">
    <property type="nucleotide sequence ID" value="NZ_CP019384.1"/>
</dbReference>
<keyword evidence="3" id="KW-0479">Metal-binding</keyword>
<dbReference type="InterPro" id="IPR058240">
    <property type="entry name" value="rSAM_sf"/>
</dbReference>
<dbReference type="Gene3D" id="3.20.20.70">
    <property type="entry name" value="Aldolase class I"/>
    <property type="match status" value="1"/>
</dbReference>